<evidence type="ECO:0000313" key="3">
    <source>
        <dbReference type="Proteomes" id="UP001196870"/>
    </source>
</evidence>
<reference evidence="3" key="1">
    <citation type="journal article" date="2021" name="Syst. Appl. Microbiol.">
        <title>Roseomonas hellenica sp. nov., isolated from roots of wild-growing Alkanna tinctoria.</title>
        <authorList>
            <person name="Rat A."/>
            <person name="Naranjo H.D."/>
            <person name="Lebbe L."/>
            <person name="Cnockaert M."/>
            <person name="Krigas N."/>
            <person name="Grigoriadou K."/>
            <person name="Maloupa E."/>
            <person name="Willems A."/>
        </authorList>
    </citation>
    <scope>NUCLEOTIDE SEQUENCE [LARGE SCALE GENOMIC DNA]</scope>
    <source>
        <strain evidence="3">LMG 31523</strain>
    </source>
</reference>
<name>A0ABS5EYL2_9PROT</name>
<sequence length="359" mass="37397">MIRILGLRGAEGRDTPACRLSLSRPTLAVTLPEVTMIRRRQLPLLAVAMPALARAQGPGPASWPQRPVKIVVPFAAGGIIDVVARIVAEPLSRRFGQPFVIENVPGAGSSIGARNVARATPDGYTLLVSGAAHTVIPALYPEAGFDALTDLTPAALLGDQSFLLCVHPNLPARSVPELLAWLRGRNGEATFATTGIGAASHLAGELLKKLAGVQFTVVPYRGTPAAVTDLIAGRVDFMIDSQTLLAPLARDGRTRALAVTTPRRSRLLPELPTLQEAGVAGYAASSFQALFAPRGTPAAIIDGLAAAVAEAQADAGVQRRFEDGGVDVLVGDAAAASRHVRAEAAKWLPILRETGARAG</sequence>
<dbReference type="PIRSF" id="PIRSF017082">
    <property type="entry name" value="YflP"/>
    <property type="match status" value="1"/>
</dbReference>
<organism evidence="2 3">
    <name type="scientific">Plastoroseomonas hellenica</name>
    <dbReference type="NCBI Taxonomy" id="2687306"/>
    <lineage>
        <taxon>Bacteria</taxon>
        <taxon>Pseudomonadati</taxon>
        <taxon>Pseudomonadota</taxon>
        <taxon>Alphaproteobacteria</taxon>
        <taxon>Acetobacterales</taxon>
        <taxon>Acetobacteraceae</taxon>
        <taxon>Plastoroseomonas</taxon>
    </lineage>
</organism>
<accession>A0ABS5EYL2</accession>
<dbReference type="Gene3D" id="3.40.190.150">
    <property type="entry name" value="Bordetella uptake gene, domain 1"/>
    <property type="match status" value="1"/>
</dbReference>
<comment type="similarity">
    <text evidence="1">Belongs to the UPF0065 (bug) family.</text>
</comment>
<evidence type="ECO:0000313" key="2">
    <source>
        <dbReference type="EMBL" id="MBR0665382.1"/>
    </source>
</evidence>
<dbReference type="InterPro" id="IPR005064">
    <property type="entry name" value="BUG"/>
</dbReference>
<dbReference type="PANTHER" id="PTHR42928">
    <property type="entry name" value="TRICARBOXYLATE-BINDING PROTEIN"/>
    <property type="match status" value="1"/>
</dbReference>
<dbReference type="EMBL" id="JAAGBB010000014">
    <property type="protein sequence ID" value="MBR0665382.1"/>
    <property type="molecule type" value="Genomic_DNA"/>
</dbReference>
<proteinExistence type="inferred from homology"/>
<comment type="caution">
    <text evidence="2">The sequence shown here is derived from an EMBL/GenBank/DDBJ whole genome shotgun (WGS) entry which is preliminary data.</text>
</comment>
<dbReference type="InterPro" id="IPR042100">
    <property type="entry name" value="Bug_dom1"/>
</dbReference>
<dbReference type="Proteomes" id="UP001196870">
    <property type="component" value="Unassembled WGS sequence"/>
</dbReference>
<dbReference type="Gene3D" id="3.40.190.10">
    <property type="entry name" value="Periplasmic binding protein-like II"/>
    <property type="match status" value="1"/>
</dbReference>
<dbReference type="RefSeq" id="WP_211853048.1">
    <property type="nucleotide sequence ID" value="NZ_JAAGBB010000014.1"/>
</dbReference>
<gene>
    <name evidence="2" type="ORF">GXW71_13540</name>
</gene>
<protein>
    <submittedName>
        <fullName evidence="2">Tripartite tricarboxylate transporter substrate binding protein</fullName>
    </submittedName>
</protein>
<evidence type="ECO:0000256" key="1">
    <source>
        <dbReference type="ARBA" id="ARBA00006987"/>
    </source>
</evidence>
<dbReference type="SUPFAM" id="SSF53850">
    <property type="entry name" value="Periplasmic binding protein-like II"/>
    <property type="match status" value="1"/>
</dbReference>
<dbReference type="Pfam" id="PF03401">
    <property type="entry name" value="TctC"/>
    <property type="match status" value="1"/>
</dbReference>
<dbReference type="PANTHER" id="PTHR42928:SF5">
    <property type="entry name" value="BLR1237 PROTEIN"/>
    <property type="match status" value="1"/>
</dbReference>
<keyword evidence="3" id="KW-1185">Reference proteome</keyword>